<evidence type="ECO:0000256" key="6">
    <source>
        <dbReference type="SAM" id="SignalP"/>
    </source>
</evidence>
<feature type="region of interest" description="Disordered" evidence="5">
    <location>
        <begin position="827"/>
        <end position="888"/>
    </location>
</feature>
<dbReference type="Gene3D" id="1.20.1270.10">
    <property type="match status" value="1"/>
</dbReference>
<keyword evidence="6" id="KW-0732">Signal</keyword>
<feature type="compositionally biased region" description="Low complexity" evidence="5">
    <location>
        <begin position="834"/>
        <end position="849"/>
    </location>
</feature>
<evidence type="ECO:0000313" key="7">
    <source>
        <dbReference type="EMBL" id="KAF5352982.1"/>
    </source>
</evidence>
<dbReference type="GO" id="GO:0005524">
    <property type="term" value="F:ATP binding"/>
    <property type="evidence" value="ECO:0007669"/>
    <property type="project" value="UniProtKB-KW"/>
</dbReference>
<keyword evidence="2" id="KW-0256">Endoplasmic reticulum</keyword>
<dbReference type="GO" id="GO:0140662">
    <property type="term" value="F:ATP-dependent protein folding chaperone"/>
    <property type="evidence" value="ECO:0007669"/>
    <property type="project" value="InterPro"/>
</dbReference>
<feature type="chain" id="PRO_5034868101" description="Actin-like ATPase domain-containing protein" evidence="6">
    <location>
        <begin position="24"/>
        <end position="888"/>
    </location>
</feature>
<evidence type="ECO:0000256" key="4">
    <source>
        <dbReference type="ARBA" id="ARBA00023186"/>
    </source>
</evidence>
<dbReference type="InterPro" id="IPR043129">
    <property type="entry name" value="ATPase_NBD"/>
</dbReference>
<dbReference type="GO" id="GO:0030968">
    <property type="term" value="P:endoplasmic reticulum unfolded protein response"/>
    <property type="evidence" value="ECO:0007669"/>
    <property type="project" value="TreeGrafter"/>
</dbReference>
<dbReference type="PANTHER" id="PTHR45639">
    <property type="entry name" value="HSC70CB, ISOFORM G-RELATED"/>
    <property type="match status" value="1"/>
</dbReference>
<evidence type="ECO:0000256" key="1">
    <source>
        <dbReference type="ARBA" id="ARBA00022741"/>
    </source>
</evidence>
<dbReference type="CDD" id="cd10230">
    <property type="entry name" value="ASKHA_NBD_HSP70_HYOU1"/>
    <property type="match status" value="1"/>
</dbReference>
<dbReference type="GO" id="GO:0034663">
    <property type="term" value="C:endoplasmic reticulum chaperone complex"/>
    <property type="evidence" value="ECO:0007669"/>
    <property type="project" value="TreeGrafter"/>
</dbReference>
<dbReference type="FunFam" id="3.90.640.10:FF:000004">
    <property type="entry name" value="Heat shock 70 kDa protein 4"/>
    <property type="match status" value="1"/>
</dbReference>
<dbReference type="Gene3D" id="3.90.640.10">
    <property type="entry name" value="Actin, Chain A, domain 4"/>
    <property type="match status" value="1"/>
</dbReference>
<keyword evidence="4" id="KW-0143">Chaperone</keyword>
<dbReference type="Gene3D" id="3.30.420.40">
    <property type="match status" value="2"/>
</dbReference>
<sequence>MHVLKLWHALSLLALTLPSTTLAAVLAIDYGADFIKASLMKPGVPFDVLLNKDSKRKIQSSVAWKNGDRIFGSDAFNMASRFPSDSFSSVKLLQAAPFDSEAVSYYKSISPAELVETPRKTVALKRSDGTEFSVEELIGMQFSYIKGLAETLAGEKVYDTIVTVPPYYSQFERDAVADAIEVAGLRTLALINDGTSVAVNYAMTRSFPTPEYHVLYDAGASSIRATVAQFSTDHKVSPPGTQITVTGVGYDRQVGGIELDRRLREILVDKFVAKHQKDVRKDKRGMAKLWKEAGRVKAILSANSDAVSTIESLAFDIDFKSKVTRAEFEEACGDLKGRYAQPILDAVKNAGLTMDNITSVIFTGGATRTPMIQTAVKAAVGDDKIALNVNADEAAVLGAALHGASLSRQFKTKDIKVTDISVHDIQSSYFASAPSTNGKPRTITTNLFPAGSKVGTKKTLTFKRTEDFDIAFDYKDEVAPGFPKRMLEVEISGVSEALGNLTERGATDPVVKATVSLSQSGFISVTEAIAHGEIKDESLTGKLKGLFGGGSSSSEEDTQTEENTPPRETESDTSSSSASASASSSSASPSASPETKKAAKELSTIHLNATVHFISSAPMSLEQKQASRSRLRALDAEEAAKYRKEEARNTLESYLYHLRDLLDEENKDTPFKQCSQPSERDALLVKMEDTFEWLHDRADYAETSQFLDKRNALEALERPIIHRYQEIEAFPQALNNSQMWNWSTRLFLQEARQNLTAEQEADLPSKWTKEELDALEKTLKEHETWLNIWVEKQKSVKSNEDPVIETTEMKARAKVLETQLQKLWKRKVPKVKKTSTATAATATSEASESAKADGAGSNESAPEKEGIPEAEIPQDQEPLQSPKPHDEL</sequence>
<keyword evidence="3" id="KW-0067">ATP-binding</keyword>
<proteinExistence type="predicted"/>
<dbReference type="AlphaFoldDB" id="A0A8H5D3J2"/>
<protein>
    <recommendedName>
        <fullName evidence="9">Actin-like ATPase domain-containing protein</fullName>
    </recommendedName>
</protein>
<feature type="signal peptide" evidence="6">
    <location>
        <begin position="1"/>
        <end position="23"/>
    </location>
</feature>
<name>A0A8H5D3J2_9AGAR</name>
<evidence type="ECO:0000313" key="8">
    <source>
        <dbReference type="Proteomes" id="UP000559256"/>
    </source>
</evidence>
<dbReference type="InterPro" id="IPR013126">
    <property type="entry name" value="Hsp_70_fam"/>
</dbReference>
<dbReference type="EMBL" id="JAACJM010000065">
    <property type="protein sequence ID" value="KAF5352982.1"/>
    <property type="molecule type" value="Genomic_DNA"/>
</dbReference>
<dbReference type="PRINTS" id="PR00301">
    <property type="entry name" value="HEATSHOCK70"/>
</dbReference>
<evidence type="ECO:0000256" key="3">
    <source>
        <dbReference type="ARBA" id="ARBA00022840"/>
    </source>
</evidence>
<dbReference type="SUPFAM" id="SSF100934">
    <property type="entry name" value="Heat shock protein 70kD (HSP70), C-terminal subdomain"/>
    <property type="match status" value="1"/>
</dbReference>
<dbReference type="Gene3D" id="2.60.34.10">
    <property type="entry name" value="Substrate Binding Domain Of DNAk, Chain A, domain 1"/>
    <property type="match status" value="1"/>
</dbReference>
<evidence type="ECO:0000256" key="5">
    <source>
        <dbReference type="SAM" id="MobiDB-lite"/>
    </source>
</evidence>
<evidence type="ECO:0008006" key="9">
    <source>
        <dbReference type="Google" id="ProtNLM"/>
    </source>
</evidence>
<dbReference type="Pfam" id="PF00012">
    <property type="entry name" value="HSP70"/>
    <property type="match status" value="1"/>
</dbReference>
<keyword evidence="8" id="KW-1185">Reference proteome</keyword>
<dbReference type="InterPro" id="IPR029048">
    <property type="entry name" value="HSP70_C_sf"/>
</dbReference>
<keyword evidence="1" id="KW-0547">Nucleotide-binding</keyword>
<dbReference type="Proteomes" id="UP000559256">
    <property type="component" value="Unassembled WGS sequence"/>
</dbReference>
<comment type="caution">
    <text evidence="7">The sequence shown here is derived from an EMBL/GenBank/DDBJ whole genome shotgun (WGS) entry which is preliminary data.</text>
</comment>
<dbReference type="OrthoDB" id="10262720at2759"/>
<reference evidence="7 8" key="1">
    <citation type="journal article" date="2020" name="ISME J.">
        <title>Uncovering the hidden diversity of litter-decomposition mechanisms in mushroom-forming fungi.</title>
        <authorList>
            <person name="Floudas D."/>
            <person name="Bentzer J."/>
            <person name="Ahren D."/>
            <person name="Johansson T."/>
            <person name="Persson P."/>
            <person name="Tunlid A."/>
        </authorList>
    </citation>
    <scope>NUCLEOTIDE SEQUENCE [LARGE SCALE GENOMIC DNA]</scope>
    <source>
        <strain evidence="7 8">CBS 291.85</strain>
    </source>
</reference>
<evidence type="ECO:0000256" key="2">
    <source>
        <dbReference type="ARBA" id="ARBA00022824"/>
    </source>
</evidence>
<accession>A0A8H5D3J2</accession>
<dbReference type="SUPFAM" id="SSF53067">
    <property type="entry name" value="Actin-like ATPase domain"/>
    <property type="match status" value="2"/>
</dbReference>
<dbReference type="PANTHER" id="PTHR45639:SF3">
    <property type="entry name" value="HYPOXIA UP-REGULATED PROTEIN 1"/>
    <property type="match status" value="1"/>
</dbReference>
<feature type="region of interest" description="Disordered" evidence="5">
    <location>
        <begin position="545"/>
        <end position="600"/>
    </location>
</feature>
<dbReference type="InterPro" id="IPR029047">
    <property type="entry name" value="HSP70_peptide-bd_sf"/>
</dbReference>
<organism evidence="7 8">
    <name type="scientific">Tetrapyrgos nigripes</name>
    <dbReference type="NCBI Taxonomy" id="182062"/>
    <lineage>
        <taxon>Eukaryota</taxon>
        <taxon>Fungi</taxon>
        <taxon>Dikarya</taxon>
        <taxon>Basidiomycota</taxon>
        <taxon>Agaricomycotina</taxon>
        <taxon>Agaricomycetes</taxon>
        <taxon>Agaricomycetidae</taxon>
        <taxon>Agaricales</taxon>
        <taxon>Marasmiineae</taxon>
        <taxon>Marasmiaceae</taxon>
        <taxon>Tetrapyrgos</taxon>
    </lineage>
</organism>
<dbReference type="Gene3D" id="3.30.30.30">
    <property type="match status" value="1"/>
</dbReference>
<gene>
    <name evidence="7" type="ORF">D9758_007945</name>
</gene>
<feature type="compositionally biased region" description="Low complexity" evidence="5">
    <location>
        <begin position="574"/>
        <end position="593"/>
    </location>
</feature>